<evidence type="ECO:0000313" key="3">
    <source>
        <dbReference type="EMBL" id="EOX96441.1"/>
    </source>
</evidence>
<reference evidence="3 4" key="1">
    <citation type="journal article" date="2013" name="Genome Biol.">
        <title>The genome sequence of the most widely cultivated cacao type and its use to identify candidate genes regulating pod color.</title>
        <authorList>
            <person name="Motamayor J.C."/>
            <person name="Mockaitis K."/>
            <person name="Schmutz J."/>
            <person name="Haiminen N."/>
            <person name="Iii D.L."/>
            <person name="Cornejo O."/>
            <person name="Findley S.D."/>
            <person name="Zheng P."/>
            <person name="Utro F."/>
            <person name="Royaert S."/>
            <person name="Saski C."/>
            <person name="Jenkins J."/>
            <person name="Podicheti R."/>
            <person name="Zhao M."/>
            <person name="Scheffler B.E."/>
            <person name="Stack J.C."/>
            <person name="Feltus F.A."/>
            <person name="Mustiga G.M."/>
            <person name="Amores F."/>
            <person name="Phillips W."/>
            <person name="Marelli J.P."/>
            <person name="May G.D."/>
            <person name="Shapiro H."/>
            <person name="Ma J."/>
            <person name="Bustamante C.D."/>
            <person name="Schnell R.J."/>
            <person name="Main D."/>
            <person name="Gilbert D."/>
            <person name="Parida L."/>
            <person name="Kuhn D.N."/>
        </authorList>
    </citation>
    <scope>NUCLEOTIDE SEQUENCE [LARGE SCALE GENOMIC DNA]</scope>
    <source>
        <strain evidence="4">cv. Matina 1-6</strain>
    </source>
</reference>
<feature type="transmembrane region" description="Helical" evidence="2">
    <location>
        <begin position="63"/>
        <end position="81"/>
    </location>
</feature>
<feature type="region of interest" description="Disordered" evidence="1">
    <location>
        <begin position="246"/>
        <end position="275"/>
    </location>
</feature>
<dbReference type="InParanoid" id="A0A061DWI6"/>
<dbReference type="HOGENOM" id="CLU_030921_0_0_1"/>
<accession>A0A061DWI6</accession>
<dbReference type="OMA" id="NWDSQFL"/>
<organism evidence="3 4">
    <name type="scientific">Theobroma cacao</name>
    <name type="common">Cacao</name>
    <name type="synonym">Cocoa</name>
    <dbReference type="NCBI Taxonomy" id="3641"/>
    <lineage>
        <taxon>Eukaryota</taxon>
        <taxon>Viridiplantae</taxon>
        <taxon>Streptophyta</taxon>
        <taxon>Embryophyta</taxon>
        <taxon>Tracheophyta</taxon>
        <taxon>Spermatophyta</taxon>
        <taxon>Magnoliopsida</taxon>
        <taxon>eudicotyledons</taxon>
        <taxon>Gunneridae</taxon>
        <taxon>Pentapetalae</taxon>
        <taxon>rosids</taxon>
        <taxon>malvids</taxon>
        <taxon>Malvales</taxon>
        <taxon>Malvaceae</taxon>
        <taxon>Byttnerioideae</taxon>
        <taxon>Theobroma</taxon>
    </lineage>
</organism>
<evidence type="ECO:0008006" key="5">
    <source>
        <dbReference type="Google" id="ProtNLM"/>
    </source>
</evidence>
<dbReference type="PANTHER" id="PTHR34059:SF6">
    <property type="entry name" value="DUF4408 DOMAIN-CONTAINING PROTEIN"/>
    <property type="match status" value="1"/>
</dbReference>
<dbReference type="FunCoup" id="A0A061DWI6">
    <property type="interactions" value="1270"/>
</dbReference>
<feature type="compositionally biased region" description="Low complexity" evidence="1">
    <location>
        <begin position="294"/>
        <end position="326"/>
    </location>
</feature>
<feature type="region of interest" description="Disordered" evidence="1">
    <location>
        <begin position="189"/>
        <end position="222"/>
    </location>
</feature>
<dbReference type="eggNOG" id="ENOG502QUNE">
    <property type="taxonomic scope" value="Eukaryota"/>
</dbReference>
<dbReference type="AlphaFoldDB" id="A0A061DWI6"/>
<feature type="transmembrane region" description="Helical" evidence="2">
    <location>
        <begin position="34"/>
        <end position="51"/>
    </location>
</feature>
<gene>
    <name evidence="3" type="ORF">TCM_005691</name>
</gene>
<feature type="compositionally biased region" description="Basic and acidic residues" evidence="1">
    <location>
        <begin position="501"/>
        <end position="513"/>
    </location>
</feature>
<keyword evidence="2" id="KW-1133">Transmembrane helix</keyword>
<dbReference type="STRING" id="3641.A0A061DWI6"/>
<evidence type="ECO:0000256" key="2">
    <source>
        <dbReference type="SAM" id="Phobius"/>
    </source>
</evidence>
<dbReference type="InterPro" id="IPR008480">
    <property type="entry name" value="DUF761_pln"/>
</dbReference>
<feature type="compositionally biased region" description="Low complexity" evidence="1">
    <location>
        <begin position="201"/>
        <end position="213"/>
    </location>
</feature>
<feature type="region of interest" description="Disordered" evidence="1">
    <location>
        <begin position="294"/>
        <end position="364"/>
    </location>
</feature>
<feature type="compositionally biased region" description="Acidic residues" evidence="1">
    <location>
        <begin position="516"/>
        <end position="535"/>
    </location>
</feature>
<protein>
    <recommendedName>
        <fullName evidence="5">Hydroxyproline-rich glycoprotein family protein</fullName>
    </recommendedName>
</protein>
<name>A0A061DWI6_THECC</name>
<proteinExistence type="predicted"/>
<feature type="region of interest" description="Disordered" evidence="1">
    <location>
        <begin position="495"/>
        <end position="546"/>
    </location>
</feature>
<keyword evidence="2" id="KW-0812">Transmembrane</keyword>
<dbReference type="EMBL" id="CM001879">
    <property type="protein sequence ID" value="EOX96441.1"/>
    <property type="molecule type" value="Genomic_DNA"/>
</dbReference>
<evidence type="ECO:0000256" key="1">
    <source>
        <dbReference type="SAM" id="MobiDB-lite"/>
    </source>
</evidence>
<dbReference type="PANTHER" id="PTHR34059">
    <property type="entry name" value="EXPRESSED PROTEIN"/>
    <property type="match status" value="1"/>
</dbReference>
<keyword evidence="4" id="KW-1185">Reference proteome</keyword>
<keyword evidence="2" id="KW-0472">Membrane</keyword>
<dbReference type="Gramene" id="EOX96441">
    <property type="protein sequence ID" value="EOX96441"/>
    <property type="gene ID" value="TCM_005691"/>
</dbReference>
<sequence length="587" mass="65093">MANSYPPFTTRPVTRDNSRCRNNTNTYTRFAGKLLFFTFFLIAIPLFPSQAPDFVNRTILNKFWELLHLMFIGIAVSYGLFGRRNVDNGNLDDSQSNVSGMFHLSPIFEDGFDHSMYYSGQGKAGFFNAKNDSFENPYEENVVQAWSSKYIQGEPIVVLAQPNCGIEKYGESGSNIDYKPLGLPVRSLKSRVGSRGSPEFGNGSSESSGSSVKDLSDSSDKWRSERFNDLGSENLEGKFSESHVLGSPIPWRARSGRTKERVRGGATRPSHFRPLSVDETQFDSLKSRSLRSTVSFSSQVGSQSHSPSNLSPSHSNSSESPKSNMSELVKERSPRRSFPPTSSSIPKPMSSKASVTASHSRQYSDGSLLAIHARKCFEDELKEFCDSRKNDSSSSKEWISGSFEFEANPAAPSKASSRGKSVRTFRTFRANGNAVGAREAGEKNENHLKGKLAVASDEVEEAYTDKSEPKIEGLNNLSLGFNRQNLGGDCYMPKPTSLENQNKEKQEYSEHPAVEFGEDSESENEDFQVSSDEETMSGTFCVEGSDTSEVDRKAGEFIAKFKEQIRLQRTTSIDTPRGLNITGNIFR</sequence>
<feature type="compositionally biased region" description="Polar residues" evidence="1">
    <location>
        <begin position="351"/>
        <end position="364"/>
    </location>
</feature>
<dbReference type="Proteomes" id="UP000026915">
    <property type="component" value="Chromosome 1"/>
</dbReference>
<evidence type="ECO:0000313" key="4">
    <source>
        <dbReference type="Proteomes" id="UP000026915"/>
    </source>
</evidence>
<dbReference type="Pfam" id="PF05553">
    <property type="entry name" value="DUF761"/>
    <property type="match status" value="1"/>
</dbReference>